<keyword evidence="2" id="KW-1185">Reference proteome</keyword>
<dbReference type="SUPFAM" id="SSF160379">
    <property type="entry name" value="SP0830-like"/>
    <property type="match status" value="1"/>
</dbReference>
<dbReference type="PANTHER" id="PTHR36439">
    <property type="entry name" value="BLL4334 PROTEIN"/>
    <property type="match status" value="1"/>
</dbReference>
<dbReference type="Pfam" id="PF08002">
    <property type="entry name" value="DUF1697"/>
    <property type="match status" value="1"/>
</dbReference>
<dbReference type="PIRSF" id="PIRSF008502">
    <property type="entry name" value="UCP008502"/>
    <property type="match status" value="1"/>
</dbReference>
<gene>
    <name evidence="1" type="ORF">MM239_12570</name>
</gene>
<dbReference type="RefSeq" id="WP_241348601.1">
    <property type="nucleotide sequence ID" value="NZ_JAKZGP010000032.1"/>
</dbReference>
<reference evidence="1" key="1">
    <citation type="submission" date="2022-03" db="EMBL/GenBank/DDBJ databases">
        <title>De novo assembled genomes of Belliella spp. (Cyclobacteriaceae) strains.</title>
        <authorList>
            <person name="Szabo A."/>
            <person name="Korponai K."/>
            <person name="Felfoldi T."/>
        </authorList>
    </citation>
    <scope>NUCLEOTIDE SEQUENCE</scope>
    <source>
        <strain evidence="1">DSM 111904</strain>
    </source>
</reference>
<proteinExistence type="predicted"/>
<dbReference type="Gene3D" id="3.30.70.1280">
    <property type="entry name" value="SP0830-like domains"/>
    <property type="match status" value="1"/>
</dbReference>
<sequence>MPTYISILRGINVSGKNLIKMDSLKKLFLRINFENIQTYLQSGNVIFNTNQEDIKVLETSISNEIKTEFGYEVPVIVISIDELSDIISKNPFAKIMDNSFLHVTFLAYEPENFEIALLTEKLEADEALIQYRRTIFLYLPNGYGKTKLNNNFIENKLKITATTRNWKTTNEILKIAKEKSI</sequence>
<protein>
    <submittedName>
        <fullName evidence="1">DUF1697 domain-containing protein</fullName>
    </submittedName>
</protein>
<accession>A0ABS9V1E6</accession>
<dbReference type="Proteomes" id="UP001165489">
    <property type="component" value="Unassembled WGS sequence"/>
</dbReference>
<dbReference type="InterPro" id="IPR012545">
    <property type="entry name" value="DUF1697"/>
</dbReference>
<name>A0ABS9V1E6_9BACT</name>
<evidence type="ECO:0000313" key="1">
    <source>
        <dbReference type="EMBL" id="MCH7410234.1"/>
    </source>
</evidence>
<comment type="caution">
    <text evidence="1">The sequence shown here is derived from an EMBL/GenBank/DDBJ whole genome shotgun (WGS) entry which is preliminary data.</text>
</comment>
<dbReference type="PANTHER" id="PTHR36439:SF1">
    <property type="entry name" value="DUF1697 DOMAIN-CONTAINING PROTEIN"/>
    <property type="match status" value="1"/>
</dbReference>
<dbReference type="EMBL" id="JAKZGP010000032">
    <property type="protein sequence ID" value="MCH7410234.1"/>
    <property type="molecule type" value="Genomic_DNA"/>
</dbReference>
<evidence type="ECO:0000313" key="2">
    <source>
        <dbReference type="Proteomes" id="UP001165489"/>
    </source>
</evidence>
<organism evidence="1 2">
    <name type="scientific">Belliella filtrata</name>
    <dbReference type="NCBI Taxonomy" id="2923435"/>
    <lineage>
        <taxon>Bacteria</taxon>
        <taxon>Pseudomonadati</taxon>
        <taxon>Bacteroidota</taxon>
        <taxon>Cytophagia</taxon>
        <taxon>Cytophagales</taxon>
        <taxon>Cyclobacteriaceae</taxon>
        <taxon>Belliella</taxon>
    </lineage>
</organism>